<evidence type="ECO:0000313" key="10">
    <source>
        <dbReference type="Proteomes" id="UP000662931"/>
    </source>
</evidence>
<dbReference type="GO" id="GO:0005737">
    <property type="term" value="C:cytoplasm"/>
    <property type="evidence" value="ECO:0007669"/>
    <property type="project" value="TreeGrafter"/>
</dbReference>
<dbReference type="InterPro" id="IPR008271">
    <property type="entry name" value="Ser/Thr_kinase_AS"/>
</dbReference>
<evidence type="ECO:0000256" key="1">
    <source>
        <dbReference type="ARBA" id="ARBA00022679"/>
    </source>
</evidence>
<feature type="compositionally biased region" description="Polar residues" evidence="7">
    <location>
        <begin position="242"/>
        <end position="260"/>
    </location>
</feature>
<accession>A0A875S649</accession>
<dbReference type="PROSITE" id="PS00107">
    <property type="entry name" value="PROTEIN_KINASE_ATP"/>
    <property type="match status" value="1"/>
</dbReference>
<feature type="binding site" evidence="6">
    <location>
        <position position="665"/>
    </location>
    <ligand>
        <name>ATP</name>
        <dbReference type="ChEBI" id="CHEBI:30616"/>
    </ligand>
</feature>
<organism evidence="9 10">
    <name type="scientific">Eeniella nana</name>
    <name type="common">Yeast</name>
    <name type="synonym">Brettanomyces nanus</name>
    <dbReference type="NCBI Taxonomy" id="13502"/>
    <lineage>
        <taxon>Eukaryota</taxon>
        <taxon>Fungi</taxon>
        <taxon>Dikarya</taxon>
        <taxon>Ascomycota</taxon>
        <taxon>Saccharomycotina</taxon>
        <taxon>Pichiomycetes</taxon>
        <taxon>Pichiales</taxon>
        <taxon>Pichiaceae</taxon>
        <taxon>Brettanomyces</taxon>
    </lineage>
</organism>
<evidence type="ECO:0000256" key="2">
    <source>
        <dbReference type="ARBA" id="ARBA00022741"/>
    </source>
</evidence>
<feature type="compositionally biased region" description="Polar residues" evidence="7">
    <location>
        <begin position="21"/>
        <end position="34"/>
    </location>
</feature>
<evidence type="ECO:0000256" key="3">
    <source>
        <dbReference type="ARBA" id="ARBA00022777"/>
    </source>
</evidence>
<evidence type="ECO:0000259" key="8">
    <source>
        <dbReference type="PROSITE" id="PS50011"/>
    </source>
</evidence>
<proteinExistence type="inferred from homology"/>
<dbReference type="Gene3D" id="1.10.510.10">
    <property type="entry name" value="Transferase(Phosphotransferase) domain 1"/>
    <property type="match status" value="1"/>
</dbReference>
<dbReference type="PROSITE" id="PS50011">
    <property type="entry name" value="PROTEIN_KINASE_DOM"/>
    <property type="match status" value="1"/>
</dbReference>
<dbReference type="GO" id="GO:0030447">
    <property type="term" value="P:filamentous growth"/>
    <property type="evidence" value="ECO:0007669"/>
    <property type="project" value="UniProtKB-ARBA"/>
</dbReference>
<evidence type="ECO:0000256" key="7">
    <source>
        <dbReference type="SAM" id="MobiDB-lite"/>
    </source>
</evidence>
<dbReference type="PANTHER" id="PTHR11042:SF196">
    <property type="entry name" value="MITOSIS INHIBITOR PROTEIN KINASE SWE1"/>
    <property type="match status" value="1"/>
</dbReference>
<keyword evidence="1" id="KW-0808">Transferase</keyword>
<gene>
    <name evidence="9" type="ORF">FOA43_003807</name>
</gene>
<dbReference type="GO" id="GO:0005634">
    <property type="term" value="C:nucleus"/>
    <property type="evidence" value="ECO:0007669"/>
    <property type="project" value="TreeGrafter"/>
</dbReference>
<evidence type="ECO:0000313" key="9">
    <source>
        <dbReference type="EMBL" id="QPG76418.1"/>
    </source>
</evidence>
<dbReference type="Pfam" id="PF00069">
    <property type="entry name" value="Pkinase"/>
    <property type="match status" value="1"/>
</dbReference>
<dbReference type="GO" id="GO:0005524">
    <property type="term" value="F:ATP binding"/>
    <property type="evidence" value="ECO:0007669"/>
    <property type="project" value="UniProtKB-UniRule"/>
</dbReference>
<feature type="compositionally biased region" description="Basic and acidic residues" evidence="7">
    <location>
        <begin position="206"/>
        <end position="230"/>
    </location>
</feature>
<dbReference type="PANTHER" id="PTHR11042">
    <property type="entry name" value="EUKARYOTIC TRANSLATION INITIATION FACTOR 2-ALPHA KINASE EIF2-ALPHA KINASE -RELATED"/>
    <property type="match status" value="1"/>
</dbReference>
<reference evidence="9" key="1">
    <citation type="submission" date="2020-10" db="EMBL/GenBank/DDBJ databases">
        <authorList>
            <person name="Roach M.J.R."/>
        </authorList>
    </citation>
    <scope>NUCLEOTIDE SEQUENCE</scope>
    <source>
        <strain evidence="9">CBS 1945</strain>
    </source>
</reference>
<dbReference type="OrthoDB" id="5337378at2759"/>
<feature type="compositionally biased region" description="Low complexity" evidence="7">
    <location>
        <begin position="573"/>
        <end position="586"/>
    </location>
</feature>
<feature type="region of interest" description="Disordered" evidence="7">
    <location>
        <begin position="206"/>
        <end position="260"/>
    </location>
</feature>
<feature type="compositionally biased region" description="Low complexity" evidence="7">
    <location>
        <begin position="381"/>
        <end position="391"/>
    </location>
</feature>
<feature type="region of interest" description="Disordered" evidence="7">
    <location>
        <begin position="565"/>
        <end position="586"/>
    </location>
</feature>
<sequence>MITEGTQNPHGKSLAKPLGSMTPSTLNRTGFPQNSKKRAFYSPSSSASSTPRCHHTPNKPYCGLSADTEITGDLLEDAASSSPFAPSNQTAPFDHRNSRYRATLKRSFGFLNLSLETSPTVRPTIKRLPHTVGKSLDEEFSEDAYSTSVPTHGTGSFIKPPKKKSSKTSVATSSHFINPNKAKSMKKMSSNSTNFSWKRLFNSAVGDDRTNFDNDRHKQSKSEEHYDKFHPFNPTPDAPFLSPQSIPNSSFNKESQDFPSKQTSIARKLDRQTGPLDRTPFTNPADAFITPASFNCVKPLQTAFTSTGLQSKKTLTASRSKTMPETPCKRPPHTIVDVNGSFAGMNTSFNSTLTGVNVNVDSNTTGIGFTPNSVKPLRLHSSGGSSSSGGSRTATRPERAVNTTDLQSCILRFTNEFDDLYSDGNNSSTSIFTEGEQHGQGSLEQQPISNEVLMESSPVQNEDVRMDEDIDLDKIDEIQFEGFGSNFGSYDNLPPTPTRLGNSSGHQEQQKSQEPQEQMKFQPPQFPRGMLTPTKSHSSYWRRASSSENTMALPNMQPDLALSRKPSFRRHPSSCMPSTLSLPPTTPILSETAPRTPVECAMNLSQQSAAYNPKSLTATMVFNETNKDNEDPCIRSRFGNCKLVGSGEFSVVYETQYENFKYAVKRTKRPIAGPKTRMRKLEEVEILRTLHKPERSGRTSRGEDDSENTDEGKEYVLSLVDYWEYNSYLYILTEFCENGSLERFLAESGKISRLDEWRVWKIMVEMLLGVQYIHKCGILHLDLKPANILITFEGSLKIGDFGVASQLPIPPFFDREGDREYIAPEVISRHVYGKAADIFSCGLIMVEIAANIILPDNGTSWQKLRSGDLTDAGKLSSSDLTDLEGSVFSSTTNTYSSNLTSDPGQLQNTSTSTTTSATSATSTSESKSRVFLTGNRGSVNNNGIASNESSSLCRYPSWAPKWFLDGSAPLDKVVAWMIDPNPGNRPSASQVLKSYECSVVDLRRKSGATIYEGDYGPQIMAEDSEILAAEEVLQNTRYKLSKMT</sequence>
<dbReference type="Proteomes" id="UP000662931">
    <property type="component" value="Chromosome 4"/>
</dbReference>
<feature type="region of interest" description="Disordered" evidence="7">
    <location>
        <begin position="371"/>
        <end position="400"/>
    </location>
</feature>
<dbReference type="GO" id="GO:0004713">
    <property type="term" value="F:protein tyrosine kinase activity"/>
    <property type="evidence" value="ECO:0007669"/>
    <property type="project" value="TreeGrafter"/>
</dbReference>
<feature type="region of interest" description="Disordered" evidence="7">
    <location>
        <begin position="145"/>
        <end position="189"/>
    </location>
</feature>
<evidence type="ECO:0000256" key="5">
    <source>
        <dbReference type="ARBA" id="ARBA00037982"/>
    </source>
</evidence>
<dbReference type="RefSeq" id="XP_038779983.1">
    <property type="nucleotide sequence ID" value="XM_038924055.1"/>
</dbReference>
<feature type="region of interest" description="Disordered" evidence="7">
    <location>
        <begin position="484"/>
        <end position="538"/>
    </location>
</feature>
<dbReference type="InterPro" id="IPR017441">
    <property type="entry name" value="Protein_kinase_ATP_BS"/>
</dbReference>
<dbReference type="EMBL" id="CP064815">
    <property type="protein sequence ID" value="QPG76418.1"/>
    <property type="molecule type" value="Genomic_DNA"/>
</dbReference>
<dbReference type="InterPro" id="IPR011009">
    <property type="entry name" value="Kinase-like_dom_sf"/>
</dbReference>
<dbReference type="Gene3D" id="3.30.200.20">
    <property type="entry name" value="Phosphorylase Kinase, domain 1"/>
    <property type="match status" value="1"/>
</dbReference>
<name>A0A875S649_EENNA</name>
<comment type="similarity">
    <text evidence="5">Belongs to the protein kinase superfamily. Ser/Thr protein kinase family. GCN2 subfamily.</text>
</comment>
<feature type="compositionally biased region" description="Low complexity" evidence="7">
    <location>
        <begin position="167"/>
        <end position="189"/>
    </location>
</feature>
<feature type="compositionally biased region" description="Polar residues" evidence="7">
    <location>
        <begin position="1"/>
        <end position="10"/>
    </location>
</feature>
<feature type="compositionally biased region" description="Polar residues" evidence="7">
    <location>
        <begin position="145"/>
        <end position="154"/>
    </location>
</feature>
<keyword evidence="4 6" id="KW-0067">ATP-binding</keyword>
<dbReference type="KEGG" id="bnn:FOA43_003807"/>
<evidence type="ECO:0000256" key="6">
    <source>
        <dbReference type="PROSITE-ProRule" id="PRU10141"/>
    </source>
</evidence>
<dbReference type="GO" id="GO:0110031">
    <property type="term" value="P:negative regulation of G2/MI transition of meiotic cell cycle"/>
    <property type="evidence" value="ECO:0007669"/>
    <property type="project" value="TreeGrafter"/>
</dbReference>
<dbReference type="AlphaFoldDB" id="A0A875S649"/>
<dbReference type="InterPro" id="IPR050339">
    <property type="entry name" value="CC_SR_Kinase"/>
</dbReference>
<dbReference type="SMART" id="SM00220">
    <property type="entry name" value="S_TKc"/>
    <property type="match status" value="1"/>
</dbReference>
<dbReference type="GeneID" id="62197207"/>
<feature type="region of interest" description="Disordered" evidence="7">
    <location>
        <begin position="1"/>
        <end position="55"/>
    </location>
</feature>
<feature type="domain" description="Protein kinase" evidence="8">
    <location>
        <begin position="638"/>
        <end position="998"/>
    </location>
</feature>
<keyword evidence="2 6" id="KW-0547">Nucleotide-binding</keyword>
<dbReference type="SUPFAM" id="SSF56112">
    <property type="entry name" value="Protein kinase-like (PK-like)"/>
    <property type="match status" value="1"/>
</dbReference>
<protein>
    <recommendedName>
        <fullName evidence="8">Protein kinase domain-containing protein</fullName>
    </recommendedName>
</protein>
<keyword evidence="10" id="KW-1185">Reference proteome</keyword>
<dbReference type="PROSITE" id="PS00108">
    <property type="entry name" value="PROTEIN_KINASE_ST"/>
    <property type="match status" value="1"/>
</dbReference>
<evidence type="ECO:0000256" key="4">
    <source>
        <dbReference type="ARBA" id="ARBA00022840"/>
    </source>
</evidence>
<feature type="compositionally biased region" description="Low complexity" evidence="7">
    <location>
        <begin position="909"/>
        <end position="925"/>
    </location>
</feature>
<keyword evidence="3" id="KW-0418">Kinase</keyword>
<feature type="region of interest" description="Disordered" evidence="7">
    <location>
        <begin position="894"/>
        <end position="928"/>
    </location>
</feature>
<dbReference type="InterPro" id="IPR000719">
    <property type="entry name" value="Prot_kinase_dom"/>
</dbReference>